<dbReference type="InterPro" id="IPR017942">
    <property type="entry name" value="Lipid-bd_serum_glycop_N"/>
</dbReference>
<dbReference type="SUPFAM" id="SSF55394">
    <property type="entry name" value="Bactericidal permeability-increasing protein, BPI"/>
    <property type="match status" value="2"/>
</dbReference>
<dbReference type="InterPro" id="IPR017943">
    <property type="entry name" value="Bactericidal_perm-incr_a/b_dom"/>
</dbReference>
<reference evidence="6" key="1">
    <citation type="journal article" date="2011" name="Genome Res.">
        <title>Deep small RNA sequencing from the nematode Ascaris reveals conservation, functional diversification, and novel developmental profiles.</title>
        <authorList>
            <person name="Wang J."/>
            <person name="Czech B."/>
            <person name="Crunk A."/>
            <person name="Wallace A."/>
            <person name="Mitreva M."/>
            <person name="Hannon G.J."/>
            <person name="Davis R.E."/>
        </authorList>
    </citation>
    <scope>NUCLEOTIDE SEQUENCE</scope>
</reference>
<organism evidence="6">
    <name type="scientific">Ascaris suum</name>
    <name type="common">Pig roundworm</name>
    <name type="synonym">Ascaris lumbricoides</name>
    <dbReference type="NCBI Taxonomy" id="6253"/>
    <lineage>
        <taxon>Eukaryota</taxon>
        <taxon>Metazoa</taxon>
        <taxon>Ecdysozoa</taxon>
        <taxon>Nematoda</taxon>
        <taxon>Chromadorea</taxon>
        <taxon>Rhabditida</taxon>
        <taxon>Spirurina</taxon>
        <taxon>Ascaridomorpha</taxon>
        <taxon>Ascaridoidea</taxon>
        <taxon>Ascarididae</taxon>
        <taxon>Ascaris</taxon>
    </lineage>
</organism>
<dbReference type="SMART" id="SM00328">
    <property type="entry name" value="BPI1"/>
    <property type="match status" value="1"/>
</dbReference>
<dbReference type="SMART" id="SM00329">
    <property type="entry name" value="BPI2"/>
    <property type="match status" value="1"/>
</dbReference>
<name>F1L2V7_ASCSU</name>
<sequence length="561" mass="63275">MKRNFIVIIVLLLHLARCRLAPDDLISPLLKTNTDPRNPGMYMRLMPTGLAYLREIGMKVVNDEILRIQLPTITESVDAGQVSIYDAIVTKYWAPPEYSLELTPPSMFSWSMAKMHIRASGDFEASFNNPLLLPTVPIQGQFETLLGHIALTIAVKMGRTNSGTPLVQSTYCHAEVGYVDLNVKNTGVITDFFINSFKAFIIANFKPMVEERMCNMIKKVVDRDMNNILSTMPLQIRINENSIDVIGETFGVPRMRQLSRFGNVNTKNITLLNFVHHLRQRNLILDYRLIRDPIIAYGAIDMLTSGEISWNGYGGTPFSAPNVRIPPPQGVHMVEFYGTDYIANSLLYHAFKQKYMDVDVGPESSPQLKSLLVSSCEAGFCIGEFLGALSEQYPQREIEIHFSARKAPVLVFVENRARFRLHGNMNIFVRPSNASQTKIMIIRSETTMTSNIRLWINGTRIVGSASIENLDFKLIESKIRDVDQASFGDLGLFGAEFLEQLLTEILQIGIAIPTMKGIVLRSPKLTLHDRYLRVQTFFKLDEIFAGRLVEGAVRRTLVNFG</sequence>
<dbReference type="Gene3D" id="3.15.10.10">
    <property type="entry name" value="Bactericidal permeability-increasing protein, domain 1"/>
    <property type="match status" value="1"/>
</dbReference>
<keyword evidence="2" id="KW-1015">Disulfide bond</keyword>
<dbReference type="Gene3D" id="3.15.20.10">
    <property type="entry name" value="Bactericidal permeability-increasing protein, domain 2"/>
    <property type="match status" value="1"/>
</dbReference>
<proteinExistence type="evidence at transcript level"/>
<evidence type="ECO:0000259" key="5">
    <source>
        <dbReference type="SMART" id="SM00329"/>
    </source>
</evidence>
<dbReference type="GO" id="GO:0008289">
    <property type="term" value="F:lipid binding"/>
    <property type="evidence" value="ECO:0007669"/>
    <property type="project" value="InterPro"/>
</dbReference>
<evidence type="ECO:0000256" key="1">
    <source>
        <dbReference type="ARBA" id="ARBA00007292"/>
    </source>
</evidence>
<dbReference type="PANTHER" id="PTHR10504">
    <property type="entry name" value="BACTERICIDAL PERMEABILITY-INCREASING BPI PROTEIN-RELATED"/>
    <property type="match status" value="1"/>
</dbReference>
<evidence type="ECO:0000259" key="4">
    <source>
        <dbReference type="SMART" id="SM00328"/>
    </source>
</evidence>
<dbReference type="InterPro" id="IPR032942">
    <property type="entry name" value="BPI/LBP/Plunc"/>
</dbReference>
<comment type="similarity">
    <text evidence="1">Belongs to the BPI/LBP/Plunc superfamily. BPI/LBP family.</text>
</comment>
<feature type="signal peptide" evidence="3">
    <location>
        <begin position="1"/>
        <end position="20"/>
    </location>
</feature>
<dbReference type="PANTHER" id="PTHR10504:SF137">
    <property type="entry name" value="BPI FOLD-CONTAINING FAMILY C PROTEIN"/>
    <property type="match status" value="1"/>
</dbReference>
<feature type="domain" description="Lipid-binding serum glycoprotein C-terminal" evidence="5">
    <location>
        <begin position="328"/>
        <end position="536"/>
    </location>
</feature>
<dbReference type="InterPro" id="IPR001124">
    <property type="entry name" value="Lipid-bd_serum_glycop_C"/>
</dbReference>
<dbReference type="AlphaFoldDB" id="F1L2V7"/>
<accession>F1L2V7</accession>
<dbReference type="EMBL" id="JI170304">
    <property type="protein sequence ID" value="ADY44461.1"/>
    <property type="molecule type" value="mRNA"/>
</dbReference>
<dbReference type="Pfam" id="PF02886">
    <property type="entry name" value="LBP_BPI_CETP_C"/>
    <property type="match status" value="1"/>
</dbReference>
<evidence type="ECO:0000256" key="2">
    <source>
        <dbReference type="ARBA" id="ARBA00023157"/>
    </source>
</evidence>
<dbReference type="GO" id="GO:0005615">
    <property type="term" value="C:extracellular space"/>
    <property type="evidence" value="ECO:0007669"/>
    <property type="project" value="TreeGrafter"/>
</dbReference>
<feature type="domain" description="Lipid-binding serum glycoprotein N-terminal" evidence="4">
    <location>
        <begin position="44"/>
        <end position="273"/>
    </location>
</feature>
<keyword evidence="3" id="KW-0732">Signal</keyword>
<feature type="chain" id="PRO_5003265371" evidence="3">
    <location>
        <begin position="21"/>
        <end position="561"/>
    </location>
</feature>
<evidence type="ECO:0000256" key="3">
    <source>
        <dbReference type="SAM" id="SignalP"/>
    </source>
</evidence>
<evidence type="ECO:0000313" key="6">
    <source>
        <dbReference type="EMBL" id="ADY44461.1"/>
    </source>
</evidence>
<protein>
    <submittedName>
        <fullName evidence="6">Lipopolysaccharide-binding protein</fullName>
    </submittedName>
</protein>
<dbReference type="Pfam" id="PF01273">
    <property type="entry name" value="LBP_BPI_CETP"/>
    <property type="match status" value="1"/>
</dbReference>